<accession>A0A0A9BWI9</accession>
<protein>
    <submittedName>
        <fullName evidence="1">Uncharacterized protein</fullName>
    </submittedName>
</protein>
<organism evidence="1">
    <name type="scientific">Arundo donax</name>
    <name type="common">Giant reed</name>
    <name type="synonym">Donax arundinaceus</name>
    <dbReference type="NCBI Taxonomy" id="35708"/>
    <lineage>
        <taxon>Eukaryota</taxon>
        <taxon>Viridiplantae</taxon>
        <taxon>Streptophyta</taxon>
        <taxon>Embryophyta</taxon>
        <taxon>Tracheophyta</taxon>
        <taxon>Spermatophyta</taxon>
        <taxon>Magnoliopsida</taxon>
        <taxon>Liliopsida</taxon>
        <taxon>Poales</taxon>
        <taxon>Poaceae</taxon>
        <taxon>PACMAD clade</taxon>
        <taxon>Arundinoideae</taxon>
        <taxon>Arundineae</taxon>
        <taxon>Arundo</taxon>
    </lineage>
</organism>
<evidence type="ECO:0000313" key="1">
    <source>
        <dbReference type="EMBL" id="JAD67651.1"/>
    </source>
</evidence>
<name>A0A0A9BWI9_ARUDO</name>
<sequence length="13" mass="1610">MIRAVRQFQFEQG</sequence>
<dbReference type="EMBL" id="GBRH01230244">
    <property type="protein sequence ID" value="JAD67651.1"/>
    <property type="molecule type" value="Transcribed_RNA"/>
</dbReference>
<reference evidence="1" key="2">
    <citation type="journal article" date="2015" name="Data Brief">
        <title>Shoot transcriptome of the giant reed, Arundo donax.</title>
        <authorList>
            <person name="Barrero R.A."/>
            <person name="Guerrero F.D."/>
            <person name="Moolhuijzen P."/>
            <person name="Goolsby J.A."/>
            <person name="Tidwell J."/>
            <person name="Bellgard S.E."/>
            <person name="Bellgard M.I."/>
        </authorList>
    </citation>
    <scope>NUCLEOTIDE SEQUENCE</scope>
    <source>
        <tissue evidence="1">Shoot tissue taken approximately 20 cm above the soil surface</tissue>
    </source>
</reference>
<reference evidence="1" key="1">
    <citation type="submission" date="2014-09" db="EMBL/GenBank/DDBJ databases">
        <authorList>
            <person name="Magalhaes I.L.F."/>
            <person name="Oliveira U."/>
            <person name="Santos F.R."/>
            <person name="Vidigal T.H.D.A."/>
            <person name="Brescovit A.D."/>
            <person name="Santos A.J."/>
        </authorList>
    </citation>
    <scope>NUCLEOTIDE SEQUENCE</scope>
    <source>
        <tissue evidence="1">Shoot tissue taken approximately 20 cm above the soil surface</tissue>
    </source>
</reference>
<proteinExistence type="predicted"/>